<proteinExistence type="predicted"/>
<keyword evidence="2" id="KW-1185">Reference proteome</keyword>
<dbReference type="EMBL" id="LAVV01011214">
    <property type="protein sequence ID" value="KNZ48048.1"/>
    <property type="molecule type" value="Genomic_DNA"/>
</dbReference>
<name>A0A0L6UHQ3_9BASI</name>
<dbReference type="Proteomes" id="UP000037035">
    <property type="component" value="Unassembled WGS sequence"/>
</dbReference>
<accession>A0A0L6UHQ3</accession>
<dbReference type="AlphaFoldDB" id="A0A0L6UHQ3"/>
<organism evidence="1 2">
    <name type="scientific">Puccinia sorghi</name>
    <dbReference type="NCBI Taxonomy" id="27349"/>
    <lineage>
        <taxon>Eukaryota</taxon>
        <taxon>Fungi</taxon>
        <taxon>Dikarya</taxon>
        <taxon>Basidiomycota</taxon>
        <taxon>Pucciniomycotina</taxon>
        <taxon>Pucciniomycetes</taxon>
        <taxon>Pucciniales</taxon>
        <taxon>Pucciniaceae</taxon>
        <taxon>Puccinia</taxon>
    </lineage>
</organism>
<sequence length="146" mass="16477">MSTISLPCYLALPTLNPGSYIVNTSVKEEEDMLKATAIVCNKIPGLPAAAAQPKEGFGNTWMAMKMQATKHFLNCHPDVVRQLPNLYSQDFSSMLQGGRWTILRGKKGPRSWWFINGKLGSDLMSVLLFSRLLMIKYKIQREAKLW</sequence>
<feature type="non-terminal residue" evidence="1">
    <location>
        <position position="146"/>
    </location>
</feature>
<evidence type="ECO:0000313" key="2">
    <source>
        <dbReference type="Proteomes" id="UP000037035"/>
    </source>
</evidence>
<reference evidence="1 2" key="1">
    <citation type="submission" date="2015-08" db="EMBL/GenBank/DDBJ databases">
        <title>Next Generation Sequencing and Analysis of the Genome of Puccinia sorghi L Schw, the Causal Agent of Maize Common Rust.</title>
        <authorList>
            <person name="Rochi L."/>
            <person name="Burguener G."/>
            <person name="Darino M."/>
            <person name="Turjanski A."/>
            <person name="Kreff E."/>
            <person name="Dieguez M.J."/>
            <person name="Sacco F."/>
        </authorList>
    </citation>
    <scope>NUCLEOTIDE SEQUENCE [LARGE SCALE GENOMIC DNA]</scope>
    <source>
        <strain evidence="1 2">RO10H11247</strain>
    </source>
</reference>
<comment type="caution">
    <text evidence="1">The sequence shown here is derived from an EMBL/GenBank/DDBJ whole genome shotgun (WGS) entry which is preliminary data.</text>
</comment>
<evidence type="ECO:0000313" key="1">
    <source>
        <dbReference type="EMBL" id="KNZ48048.1"/>
    </source>
</evidence>
<protein>
    <submittedName>
        <fullName evidence="1">Uncharacterized protein</fullName>
    </submittedName>
</protein>
<dbReference type="VEuPathDB" id="FungiDB:VP01_5946g1"/>
<gene>
    <name evidence="1" type="ORF">VP01_5946g1</name>
</gene>